<dbReference type="RefSeq" id="WP_229657599.1">
    <property type="nucleotide sequence ID" value="NZ_BMNL01000001.1"/>
</dbReference>
<reference evidence="1" key="1">
    <citation type="journal article" date="2014" name="Int. J. Syst. Evol. Microbiol.">
        <title>Complete genome sequence of Corynebacterium casei LMG S-19264T (=DSM 44701T), isolated from a smear-ripened cheese.</title>
        <authorList>
            <consortium name="US DOE Joint Genome Institute (JGI-PGF)"/>
            <person name="Walter F."/>
            <person name="Albersmeier A."/>
            <person name="Kalinowski J."/>
            <person name="Ruckert C."/>
        </authorList>
    </citation>
    <scope>NUCLEOTIDE SEQUENCE</scope>
    <source>
        <strain evidence="1">JCM 10088</strain>
    </source>
</reference>
<keyword evidence="2" id="KW-1185">Reference proteome</keyword>
<dbReference type="AlphaFoldDB" id="A0A830GRF0"/>
<reference evidence="1" key="2">
    <citation type="submission" date="2020-09" db="EMBL/GenBank/DDBJ databases">
        <authorList>
            <person name="Sun Q."/>
            <person name="Ohkuma M."/>
        </authorList>
    </citation>
    <scope>NUCLEOTIDE SEQUENCE</scope>
    <source>
        <strain evidence="1">JCM 10088</strain>
    </source>
</reference>
<name>A0A830GRF0_9CREN</name>
<organism evidence="1 2">
    <name type="scientific">Thermocladium modestius</name>
    <dbReference type="NCBI Taxonomy" id="62609"/>
    <lineage>
        <taxon>Archaea</taxon>
        <taxon>Thermoproteota</taxon>
        <taxon>Thermoprotei</taxon>
        <taxon>Thermoproteales</taxon>
        <taxon>Thermoproteaceae</taxon>
        <taxon>Thermocladium</taxon>
    </lineage>
</organism>
<gene>
    <name evidence="1" type="ORF">GCM10007981_00710</name>
</gene>
<sequence length="53" mass="6243">MPDRLKDRELERRRAIVEHRGKTLRIIIAKTRKCFTIVTIFPDPGQIPDITLD</sequence>
<evidence type="ECO:0000313" key="1">
    <source>
        <dbReference type="EMBL" id="GGP18960.1"/>
    </source>
</evidence>
<dbReference type="Proteomes" id="UP000610960">
    <property type="component" value="Unassembled WGS sequence"/>
</dbReference>
<evidence type="ECO:0000313" key="2">
    <source>
        <dbReference type="Proteomes" id="UP000610960"/>
    </source>
</evidence>
<dbReference type="EMBL" id="BMNL01000001">
    <property type="protein sequence ID" value="GGP18960.1"/>
    <property type="molecule type" value="Genomic_DNA"/>
</dbReference>
<evidence type="ECO:0008006" key="3">
    <source>
        <dbReference type="Google" id="ProtNLM"/>
    </source>
</evidence>
<comment type="caution">
    <text evidence="1">The sequence shown here is derived from an EMBL/GenBank/DDBJ whole genome shotgun (WGS) entry which is preliminary data.</text>
</comment>
<accession>A0A830GRF0</accession>
<protein>
    <recommendedName>
        <fullName evidence="3">Transposase</fullName>
    </recommendedName>
</protein>
<proteinExistence type="predicted"/>